<evidence type="ECO:0000313" key="1">
    <source>
        <dbReference type="EMBL" id="MCS3710263.1"/>
    </source>
</evidence>
<reference evidence="1" key="1">
    <citation type="submission" date="2022-08" db="EMBL/GenBank/DDBJ databases">
        <title>Genomic Encyclopedia of Type Strains, Phase V (KMG-V): Genome sequencing to study the core and pangenomes of soil and plant-associated prokaryotes.</title>
        <authorList>
            <person name="Whitman W."/>
        </authorList>
    </citation>
    <scope>NUCLEOTIDE SEQUENCE</scope>
    <source>
        <strain evidence="1">SP3049</strain>
    </source>
</reference>
<name>A0A9X2TJY6_9BACT</name>
<gene>
    <name evidence="1" type="ORF">GGP61_001873</name>
</gene>
<dbReference type="AlphaFoldDB" id="A0A9X2TJY6"/>
<dbReference type="EMBL" id="JANUAE010000006">
    <property type="protein sequence ID" value="MCS3710263.1"/>
    <property type="molecule type" value="Genomic_DNA"/>
</dbReference>
<proteinExistence type="predicted"/>
<dbReference type="Pfam" id="PF06291">
    <property type="entry name" value="Lambda_Bor"/>
    <property type="match status" value="1"/>
</dbReference>
<organism evidence="1 2">
    <name type="scientific">Salinibacter ruber</name>
    <dbReference type="NCBI Taxonomy" id="146919"/>
    <lineage>
        <taxon>Bacteria</taxon>
        <taxon>Pseudomonadati</taxon>
        <taxon>Rhodothermota</taxon>
        <taxon>Rhodothermia</taxon>
        <taxon>Rhodothermales</taxon>
        <taxon>Salinibacteraceae</taxon>
        <taxon>Salinibacter</taxon>
    </lineage>
</organism>
<sequence length="112" mass="12070">MEKKWATSFLYGLVPARIDVTQECPNGIAAAERKMSFPNMLVSTLTFNIYSPQSVRVTCAADGSMSSASESLTETGFTLSADATQSEIRYVLNSAALQSSVTQEPAQVHVTE</sequence>
<dbReference type="Proteomes" id="UP001155057">
    <property type="component" value="Unassembled WGS sequence"/>
</dbReference>
<accession>A0A9X2TJY6</accession>
<evidence type="ECO:0000313" key="2">
    <source>
        <dbReference type="Proteomes" id="UP001155057"/>
    </source>
</evidence>
<comment type="caution">
    <text evidence="1">The sequence shown here is derived from an EMBL/GenBank/DDBJ whole genome shotgun (WGS) entry which is preliminary data.</text>
</comment>
<protein>
    <submittedName>
        <fullName evidence="1">Uncharacterized protein</fullName>
    </submittedName>
</protein>
<dbReference type="InterPro" id="IPR010438">
    <property type="entry name" value="Lambda_Bor"/>
</dbReference>